<organism evidence="1">
    <name type="scientific">Aegilops tauschii</name>
    <name type="common">Tausch's goatgrass</name>
    <name type="synonym">Aegilops squarrosa</name>
    <dbReference type="NCBI Taxonomy" id="37682"/>
    <lineage>
        <taxon>Eukaryota</taxon>
        <taxon>Viridiplantae</taxon>
        <taxon>Streptophyta</taxon>
        <taxon>Embryophyta</taxon>
        <taxon>Tracheophyta</taxon>
        <taxon>Spermatophyta</taxon>
        <taxon>Magnoliopsida</taxon>
        <taxon>Liliopsida</taxon>
        <taxon>Poales</taxon>
        <taxon>Poaceae</taxon>
        <taxon>BOP clade</taxon>
        <taxon>Pooideae</taxon>
        <taxon>Triticodae</taxon>
        <taxon>Triticeae</taxon>
        <taxon>Triticinae</taxon>
        <taxon>Aegilops</taxon>
    </lineage>
</organism>
<accession>M8BQX3</accession>
<sequence length="196" mass="20185">MTTEKLKLGAPLHAVRARCKLHLARVTAGQARNASHWWRTPLRLPGLWPLQLAAWRMTHFRPPPPRRRTPVTGGAGAVDAKKLLVGVGCMGDLPGLAAIGSGYGGGFGNNVAGVLAGVTGSLRGVGGSVGSVSRFLGVGGAGGIPFKWFAVGGTPFGRRGGGRASSTRLSFRPPDMWVPGAWRLSVGGVPVPPGEA</sequence>
<dbReference type="AlphaFoldDB" id="M8BQX3"/>
<dbReference type="EnsemblPlants" id="EMT24379">
    <property type="protein sequence ID" value="EMT24379"/>
    <property type="gene ID" value="F775_44055"/>
</dbReference>
<evidence type="ECO:0000313" key="1">
    <source>
        <dbReference type="EnsemblPlants" id="EMT24379"/>
    </source>
</evidence>
<name>M8BQX3_AEGTA</name>
<protein>
    <submittedName>
        <fullName evidence="1">Uncharacterized protein</fullName>
    </submittedName>
</protein>
<proteinExistence type="predicted"/>
<reference evidence="1" key="1">
    <citation type="submission" date="2015-06" db="UniProtKB">
        <authorList>
            <consortium name="EnsemblPlants"/>
        </authorList>
    </citation>
    <scope>IDENTIFICATION</scope>
</reference>